<organism evidence="1 2">
    <name type="scientific">Paraburkholderia domus</name>
    <dbReference type="NCBI Taxonomy" id="2793075"/>
    <lineage>
        <taxon>Bacteria</taxon>
        <taxon>Pseudomonadati</taxon>
        <taxon>Pseudomonadota</taxon>
        <taxon>Betaproteobacteria</taxon>
        <taxon>Burkholderiales</taxon>
        <taxon>Burkholderiaceae</taxon>
        <taxon>Paraburkholderia</taxon>
    </lineage>
</organism>
<dbReference type="InterPro" id="IPR036102">
    <property type="entry name" value="OsmC/Ohrsf"/>
</dbReference>
<keyword evidence="2" id="KW-1185">Reference proteome</keyword>
<comment type="caution">
    <text evidence="1">The sequence shown here is derived from an EMBL/GenBank/DDBJ whole genome shotgun (WGS) entry which is preliminary data.</text>
</comment>
<proteinExistence type="predicted"/>
<protein>
    <submittedName>
        <fullName evidence="1">Uncharacterized protein</fullName>
    </submittedName>
</protein>
<sequence length="65" mass="6866">MVAPVFRFINGELTVSIENVLYRAHAEVTGGREGCAVAPEGGLDLKLTRPKGLDGKGENGTNPEL</sequence>
<dbReference type="EMBL" id="CAJNAS010000012">
    <property type="protein sequence ID" value="CAE6917547.1"/>
    <property type="molecule type" value="Genomic_DNA"/>
</dbReference>
<dbReference type="Proteomes" id="UP000675121">
    <property type="component" value="Unassembled WGS sequence"/>
</dbReference>
<dbReference type="SUPFAM" id="SSF82784">
    <property type="entry name" value="OsmC-like"/>
    <property type="match status" value="1"/>
</dbReference>
<dbReference type="AlphaFoldDB" id="A0A9N8R0G5"/>
<evidence type="ECO:0000313" key="1">
    <source>
        <dbReference type="EMBL" id="CAE6917547.1"/>
    </source>
</evidence>
<name>A0A9N8R0G5_9BURK</name>
<accession>A0A9N8R0G5</accession>
<evidence type="ECO:0000313" key="2">
    <source>
        <dbReference type="Proteomes" id="UP000675121"/>
    </source>
</evidence>
<dbReference type="Gene3D" id="2.20.25.10">
    <property type="match status" value="1"/>
</dbReference>
<reference evidence="1" key="1">
    <citation type="submission" date="2021-02" db="EMBL/GenBank/DDBJ databases">
        <authorList>
            <person name="Vanwijnsberghe S."/>
        </authorList>
    </citation>
    <scope>NUCLEOTIDE SEQUENCE</scope>
    <source>
        <strain evidence="1">R-70211</strain>
    </source>
</reference>
<gene>
    <name evidence="1" type="ORF">R70211_04299</name>
</gene>